<protein>
    <submittedName>
        <fullName evidence="1">Uncharacterized protein</fullName>
    </submittedName>
</protein>
<reference evidence="2" key="1">
    <citation type="journal article" date="2019" name="Int. J. Syst. Evol. Microbiol.">
        <title>The Global Catalogue of Microorganisms (GCM) 10K type strain sequencing project: providing services to taxonomists for standard genome sequencing and annotation.</title>
        <authorList>
            <consortium name="The Broad Institute Genomics Platform"/>
            <consortium name="The Broad Institute Genome Sequencing Center for Infectious Disease"/>
            <person name="Wu L."/>
            <person name="Ma J."/>
        </authorList>
    </citation>
    <scope>NUCLEOTIDE SEQUENCE [LARGE SCALE GENOMIC DNA]</scope>
    <source>
        <strain evidence="2">JCM 31486</strain>
    </source>
</reference>
<keyword evidence="2" id="KW-1185">Reference proteome</keyword>
<proteinExistence type="predicted"/>
<name>A0ABW3M4G0_9PSEU</name>
<comment type="caution">
    <text evidence="1">The sequence shown here is derived from an EMBL/GenBank/DDBJ whole genome shotgun (WGS) entry which is preliminary data.</text>
</comment>
<dbReference type="EMBL" id="JBHTIS010000152">
    <property type="protein sequence ID" value="MFD1044891.1"/>
    <property type="molecule type" value="Genomic_DNA"/>
</dbReference>
<sequence>MTKLILVAAAVGMGIAVALRQWITTDPLSPVMPYLTDVFTRIRAGLPHV</sequence>
<gene>
    <name evidence="1" type="ORF">ACFQ1S_04405</name>
</gene>
<accession>A0ABW3M4G0</accession>
<evidence type="ECO:0000313" key="1">
    <source>
        <dbReference type="EMBL" id="MFD1044891.1"/>
    </source>
</evidence>
<evidence type="ECO:0000313" key="2">
    <source>
        <dbReference type="Proteomes" id="UP001597045"/>
    </source>
</evidence>
<organism evidence="1 2">
    <name type="scientific">Kibdelosporangium lantanae</name>
    <dbReference type="NCBI Taxonomy" id="1497396"/>
    <lineage>
        <taxon>Bacteria</taxon>
        <taxon>Bacillati</taxon>
        <taxon>Actinomycetota</taxon>
        <taxon>Actinomycetes</taxon>
        <taxon>Pseudonocardiales</taxon>
        <taxon>Pseudonocardiaceae</taxon>
        <taxon>Kibdelosporangium</taxon>
    </lineage>
</organism>
<dbReference type="Proteomes" id="UP001597045">
    <property type="component" value="Unassembled WGS sequence"/>
</dbReference>